<reference evidence="3 4" key="1">
    <citation type="journal article" date="2019" name="G3 (Bethesda)">
        <title>Sequencing of a Wild Apple (Malus baccata) Genome Unravels the Differences Between Cultivated and Wild Apple Species Regarding Disease Resistance and Cold Tolerance.</title>
        <authorList>
            <person name="Chen X."/>
        </authorList>
    </citation>
    <scope>NUCLEOTIDE SEQUENCE [LARGE SCALE GENOMIC DNA]</scope>
    <source>
        <strain evidence="4">cv. Shandingzi</strain>
        <tissue evidence="3">Leaves</tissue>
    </source>
</reference>
<dbReference type="AlphaFoldDB" id="A0A540LVG3"/>
<evidence type="ECO:0000313" key="3">
    <source>
        <dbReference type="EMBL" id="TQD90378.1"/>
    </source>
</evidence>
<keyword evidence="4" id="KW-1185">Reference proteome</keyword>
<feature type="domain" description="DCD" evidence="2">
    <location>
        <begin position="1"/>
        <end position="128"/>
    </location>
</feature>
<evidence type="ECO:0000256" key="1">
    <source>
        <dbReference type="SAM" id="MobiDB-lite"/>
    </source>
</evidence>
<gene>
    <name evidence="3" type="ORF">C1H46_024080</name>
</gene>
<dbReference type="Pfam" id="PF10539">
    <property type="entry name" value="Dev_Cell_Death"/>
    <property type="match status" value="1"/>
</dbReference>
<feature type="region of interest" description="Disordered" evidence="1">
    <location>
        <begin position="229"/>
        <end position="265"/>
    </location>
</feature>
<dbReference type="SMART" id="SM00767">
    <property type="entry name" value="DCD"/>
    <property type="match status" value="1"/>
</dbReference>
<name>A0A540LVG3_MALBA</name>
<dbReference type="InterPro" id="IPR013989">
    <property type="entry name" value="Dev_and_cell_death_domain"/>
</dbReference>
<dbReference type="PANTHER" id="PTHR46444">
    <property type="entry name" value="DCD (DEVELOPMENT AND CELL DEATH) DOMAIN PROTEIN-RELATED"/>
    <property type="match status" value="1"/>
</dbReference>
<evidence type="ECO:0000313" key="4">
    <source>
        <dbReference type="Proteomes" id="UP000315295"/>
    </source>
</evidence>
<dbReference type="EMBL" id="VIEB01000453">
    <property type="protein sequence ID" value="TQD90378.1"/>
    <property type="molecule type" value="Genomic_DNA"/>
</dbReference>
<dbReference type="PROSITE" id="PS51222">
    <property type="entry name" value="DCD"/>
    <property type="match status" value="1"/>
</dbReference>
<accession>A0A540LVG3</accession>
<protein>
    <recommendedName>
        <fullName evidence="2">DCD domain-containing protein</fullName>
    </recommendedName>
</protein>
<comment type="caution">
    <text evidence="3">The sequence shown here is derived from an EMBL/GenBank/DDBJ whole genome shotgun (WGS) entry which is preliminary data.</text>
</comment>
<feature type="compositionally biased region" description="Polar residues" evidence="1">
    <location>
        <begin position="234"/>
        <end position="245"/>
    </location>
</feature>
<organism evidence="3 4">
    <name type="scientific">Malus baccata</name>
    <name type="common">Siberian crab apple</name>
    <name type="synonym">Pyrus baccata</name>
    <dbReference type="NCBI Taxonomy" id="106549"/>
    <lineage>
        <taxon>Eukaryota</taxon>
        <taxon>Viridiplantae</taxon>
        <taxon>Streptophyta</taxon>
        <taxon>Embryophyta</taxon>
        <taxon>Tracheophyta</taxon>
        <taxon>Spermatophyta</taxon>
        <taxon>Magnoliopsida</taxon>
        <taxon>eudicotyledons</taxon>
        <taxon>Gunneridae</taxon>
        <taxon>Pentapetalae</taxon>
        <taxon>rosids</taxon>
        <taxon>fabids</taxon>
        <taxon>Rosales</taxon>
        <taxon>Rosaceae</taxon>
        <taxon>Amygdaloideae</taxon>
        <taxon>Maleae</taxon>
        <taxon>Malus</taxon>
    </lineage>
</organism>
<evidence type="ECO:0000259" key="2">
    <source>
        <dbReference type="PROSITE" id="PS51222"/>
    </source>
</evidence>
<sequence>MVQFSCQAVQTIDECFERRLSGLPSSQDQFVKQIKTGMISFLFEFERRELHGVFQACSDGEMNISPSAYNSSGRQFPAQVKVKLIWRCHSLSEPEFSGAIKDNYFSNWKFHFGLSKAQVRRLLLLFSSRKLKYQRRQRQLASRREPISVDTAGRVKEVDDGNQSPWNVSGNIGKEDGGMLASDEVGNLHEVDKKVGKIMQRVYLGPVPGEVGKLDAAFAMPEKAGNEFNVDVDSVSSEHPMSDQSGRGDDDLATARAASPSLIST</sequence>
<dbReference type="Proteomes" id="UP000315295">
    <property type="component" value="Unassembled WGS sequence"/>
</dbReference>
<proteinExistence type="predicted"/>
<dbReference type="PANTHER" id="PTHR46444:SF9">
    <property type="entry name" value="DCD (DEVELOPMENT AND CELL DEATH) DOMAIN PROTEIN"/>
    <property type="match status" value="1"/>
</dbReference>